<organism evidence="2 3">
    <name type="scientific">Rotaria magnacalcarata</name>
    <dbReference type="NCBI Taxonomy" id="392030"/>
    <lineage>
        <taxon>Eukaryota</taxon>
        <taxon>Metazoa</taxon>
        <taxon>Spiralia</taxon>
        <taxon>Gnathifera</taxon>
        <taxon>Rotifera</taxon>
        <taxon>Eurotatoria</taxon>
        <taxon>Bdelloidea</taxon>
        <taxon>Philodinida</taxon>
        <taxon>Philodinidae</taxon>
        <taxon>Rotaria</taxon>
    </lineage>
</organism>
<evidence type="ECO:0000313" key="3">
    <source>
        <dbReference type="Proteomes" id="UP000663834"/>
    </source>
</evidence>
<dbReference type="InterPro" id="IPR050951">
    <property type="entry name" value="Retrovirus_Pol_polyprotein"/>
</dbReference>
<dbReference type="InterPro" id="IPR036397">
    <property type="entry name" value="RNaseH_sf"/>
</dbReference>
<reference evidence="2" key="1">
    <citation type="submission" date="2021-02" db="EMBL/GenBank/DDBJ databases">
        <authorList>
            <person name="Nowell W R."/>
        </authorList>
    </citation>
    <scope>NUCLEOTIDE SEQUENCE</scope>
</reference>
<dbReference type="PANTHER" id="PTHR37984">
    <property type="entry name" value="PROTEIN CBG26694"/>
    <property type="match status" value="1"/>
</dbReference>
<dbReference type="GO" id="GO:0003676">
    <property type="term" value="F:nucleic acid binding"/>
    <property type="evidence" value="ECO:0007669"/>
    <property type="project" value="InterPro"/>
</dbReference>
<feature type="domain" description="Integrase catalytic" evidence="1">
    <location>
        <begin position="30"/>
        <end position="106"/>
    </location>
</feature>
<protein>
    <recommendedName>
        <fullName evidence="1">Integrase catalytic domain-containing protein</fullName>
    </recommendedName>
</protein>
<dbReference type="PANTHER" id="PTHR37984:SF5">
    <property type="entry name" value="PROTEIN NYNRIN-LIKE"/>
    <property type="match status" value="1"/>
</dbReference>
<dbReference type="InterPro" id="IPR012337">
    <property type="entry name" value="RNaseH-like_sf"/>
</dbReference>
<dbReference type="GO" id="GO:0015074">
    <property type="term" value="P:DNA integration"/>
    <property type="evidence" value="ECO:0007669"/>
    <property type="project" value="InterPro"/>
</dbReference>
<dbReference type="Gene3D" id="3.30.420.10">
    <property type="entry name" value="Ribonuclease H-like superfamily/Ribonuclease H"/>
    <property type="match status" value="2"/>
</dbReference>
<dbReference type="PROSITE" id="PS50994">
    <property type="entry name" value="INTEGRASE"/>
    <property type="match status" value="1"/>
</dbReference>
<dbReference type="EMBL" id="CAJNOW010003735">
    <property type="protein sequence ID" value="CAF1393846.1"/>
    <property type="molecule type" value="Genomic_DNA"/>
</dbReference>
<dbReference type="InterPro" id="IPR001584">
    <property type="entry name" value="Integrase_cat-core"/>
</dbReference>
<comment type="caution">
    <text evidence="2">The sequence shown here is derived from an EMBL/GenBank/DDBJ whole genome shotgun (WGS) entry which is preliminary data.</text>
</comment>
<evidence type="ECO:0000313" key="2">
    <source>
        <dbReference type="EMBL" id="CAF1393846.1"/>
    </source>
</evidence>
<evidence type="ECO:0000259" key="1">
    <source>
        <dbReference type="PROSITE" id="PS50994"/>
    </source>
</evidence>
<sequence>MYKDIVQHISSCINCRKNKPSRRKPDGHLQSIEPPRGVWECLAMDYVGPVPESKSGYKYFLVLIDLFSKFVVTKPVPDNTSTTAARFLLYDVFMIYGVPLEIITDNANGQCERRNATLVPNLIAPSNHSRSNWDEKLLPTTYNYNTTRHDSTGYTPFELMFARSPRFMFDFISPPSVPLSRHNSTGYTPFELMFARSPRFMFDFISPPSVPLTTDTYRKTMQQFMEHTLLAARNNNLRHQLKAKQRYDSNRSNPQYYIGQNVIIRNRSLAMNKFSSKFIGPYTIFKQVNNKTYVVQNTKNNQHTRITVQDLRSI</sequence>
<name>A0A815KCL7_9BILA</name>
<gene>
    <name evidence="2" type="ORF">KQP761_LOCUS9351</name>
</gene>
<dbReference type="SUPFAM" id="SSF53098">
    <property type="entry name" value="Ribonuclease H-like"/>
    <property type="match status" value="1"/>
</dbReference>
<accession>A0A815KCL7</accession>
<dbReference type="Proteomes" id="UP000663834">
    <property type="component" value="Unassembled WGS sequence"/>
</dbReference>
<dbReference type="AlphaFoldDB" id="A0A815KCL7"/>
<dbReference type="OrthoDB" id="413122at2759"/>
<proteinExistence type="predicted"/>